<keyword evidence="1" id="KW-0732">Signal</keyword>
<accession>A0A0E2E6K8</accession>
<evidence type="ECO:0000256" key="1">
    <source>
        <dbReference type="SAM" id="SignalP"/>
    </source>
</evidence>
<dbReference type="Proteomes" id="UP000011705">
    <property type="component" value="Chromosome"/>
</dbReference>
<dbReference type="AlphaFoldDB" id="A0A0E2E6K8"/>
<name>A0A0E2E6K8_TREDN</name>
<dbReference type="EMBL" id="AGDV01000006">
    <property type="protein sequence ID" value="EMB34915.1"/>
    <property type="molecule type" value="Genomic_DNA"/>
</dbReference>
<feature type="signal peptide" evidence="1">
    <location>
        <begin position="1"/>
        <end position="20"/>
    </location>
</feature>
<dbReference type="RefSeq" id="WP_002683431.1">
    <property type="nucleotide sequence ID" value="NZ_CM001795.1"/>
</dbReference>
<gene>
    <name evidence="2" type="ORF">HMPREF9726_00681</name>
</gene>
<dbReference type="PATRIC" id="fig|999432.5.peg.709"/>
<reference evidence="2" key="1">
    <citation type="submission" date="2012-01" db="EMBL/GenBank/DDBJ databases">
        <title>The Genome Sequence of Treponema denticola H-22.</title>
        <authorList>
            <consortium name="The Broad Institute Genome Sequencing Platform"/>
            <person name="Earl A."/>
            <person name="Ward D."/>
            <person name="Feldgarden M."/>
            <person name="Gevers D."/>
            <person name="Blanton J.M."/>
            <person name="Fenno C.J."/>
            <person name="Baranova O.V."/>
            <person name="Mathney J."/>
            <person name="Dewhirst F.E."/>
            <person name="Izard J."/>
            <person name="Young S.K."/>
            <person name="Zeng Q."/>
            <person name="Gargeya S."/>
            <person name="Fitzgerald M."/>
            <person name="Haas B."/>
            <person name="Abouelleil A."/>
            <person name="Alvarado L."/>
            <person name="Arachchi H.M."/>
            <person name="Berlin A."/>
            <person name="Chapman S.B."/>
            <person name="Gearin G."/>
            <person name="Goldberg J."/>
            <person name="Griggs A."/>
            <person name="Gujja S."/>
            <person name="Hansen M."/>
            <person name="Heiman D."/>
            <person name="Howarth C."/>
            <person name="Larimer J."/>
            <person name="Lui A."/>
            <person name="MacDonald P.J.P."/>
            <person name="McCowen C."/>
            <person name="Montmayeur A."/>
            <person name="Murphy C."/>
            <person name="Neiman D."/>
            <person name="Pearson M."/>
            <person name="Priest M."/>
            <person name="Roberts A."/>
            <person name="Saif S."/>
            <person name="Shea T."/>
            <person name="Sisk P."/>
            <person name="Stolte C."/>
            <person name="Sykes S."/>
            <person name="Wortman J."/>
            <person name="Nusbaum C."/>
            <person name="Birren B."/>
        </authorList>
    </citation>
    <scope>NUCLEOTIDE SEQUENCE [LARGE SCALE GENOMIC DNA]</scope>
    <source>
        <strain evidence="2">H-22</strain>
    </source>
</reference>
<feature type="chain" id="PRO_5002393660" description="Outer membrane protein beta-barrel domain-containing protein" evidence="1">
    <location>
        <begin position="21"/>
        <end position="198"/>
    </location>
</feature>
<evidence type="ECO:0008006" key="3">
    <source>
        <dbReference type="Google" id="ProtNLM"/>
    </source>
</evidence>
<comment type="caution">
    <text evidence="2">The sequence shown here is derived from an EMBL/GenBank/DDBJ whole genome shotgun (WGS) entry which is preliminary data.</text>
</comment>
<dbReference type="HOGENOM" id="CLU_1377587_0_0_12"/>
<evidence type="ECO:0000313" key="2">
    <source>
        <dbReference type="EMBL" id="EMB34915.1"/>
    </source>
</evidence>
<proteinExistence type="predicted"/>
<organism evidence="2">
    <name type="scientific">Treponema denticola H-22</name>
    <dbReference type="NCBI Taxonomy" id="999432"/>
    <lineage>
        <taxon>Bacteria</taxon>
        <taxon>Pseudomonadati</taxon>
        <taxon>Spirochaetota</taxon>
        <taxon>Spirochaetia</taxon>
        <taxon>Spirochaetales</taxon>
        <taxon>Treponemataceae</taxon>
        <taxon>Treponema</taxon>
    </lineage>
</organism>
<protein>
    <recommendedName>
        <fullName evidence="3">Outer membrane protein beta-barrel domain-containing protein</fullName>
    </recommendedName>
</protein>
<sequence length="198" mass="22038">MKKLLAVFFCAVLISQNIFAESNDLSNGNGNGGKDKIGAWLGVPFIGLSYSHEFNDLIEFDLLIGSTGIPLIARIVNIRSALLFTVWEPVIKGQNCPLTIGTAIDINSWMVLYKPASIGVSVLCPIRWEVNFEKISAFNLFIEAAPAIGFTYYYGERNHSFAPNNESGLFKKKINDQISIDWIPHIGLGLRYRIPNKK</sequence>